<feature type="transmembrane region" description="Helical" evidence="2">
    <location>
        <begin position="199"/>
        <end position="218"/>
    </location>
</feature>
<keyword evidence="2" id="KW-1133">Transmembrane helix</keyword>
<keyword evidence="2" id="KW-0472">Membrane</keyword>
<sequence>MAGVGLPALRRTVTHPAAWSLPAMALLVLVAMPFNDGFYDFWVNYDAQGDAQQYERINTTRIFRHTSGFLCGQLLALLAGAALARRNSQARALAVAVPLAVFLAGVSFAVAYPLARARAGSFLTTPPLDDPVLFRVLLCELAAYPLYAAAGVGLGALLGRLRRRATRWPLVVLLLLGWFVSTMTGLLQDDRFNAPAGLLWAVPPIAAGTAVALAGLSMDVWAGPAAVLVGDWGRNASTALLVSAAAYALGLNLLAGWAGRRPRPGVERPHGGPARRAGRPTRPGR</sequence>
<evidence type="ECO:0000313" key="4">
    <source>
        <dbReference type="Proteomes" id="UP001303001"/>
    </source>
</evidence>
<feature type="compositionally biased region" description="Basic residues" evidence="1">
    <location>
        <begin position="276"/>
        <end position="285"/>
    </location>
</feature>
<evidence type="ECO:0000313" key="3">
    <source>
        <dbReference type="EMBL" id="WNM41373.1"/>
    </source>
</evidence>
<reference evidence="3 4" key="1">
    <citation type="submission" date="2023-09" db="EMBL/GenBank/DDBJ databases">
        <title>Micromonospora halotolerans DSM 45598 genome sequence.</title>
        <authorList>
            <person name="Mo P."/>
        </authorList>
    </citation>
    <scope>NUCLEOTIDE SEQUENCE [LARGE SCALE GENOMIC DNA]</scope>
    <source>
        <strain evidence="3 4">DSM 45598</strain>
    </source>
</reference>
<feature type="transmembrane region" description="Helical" evidence="2">
    <location>
        <begin position="170"/>
        <end position="187"/>
    </location>
</feature>
<feature type="transmembrane region" description="Helical" evidence="2">
    <location>
        <begin position="239"/>
        <end position="259"/>
    </location>
</feature>
<dbReference type="EMBL" id="CP134876">
    <property type="protein sequence ID" value="WNM41373.1"/>
    <property type="molecule type" value="Genomic_DNA"/>
</dbReference>
<protein>
    <recommendedName>
        <fullName evidence="5">DUF998 domain-containing protein</fullName>
    </recommendedName>
</protein>
<feature type="transmembrane region" description="Helical" evidence="2">
    <location>
        <begin position="91"/>
        <end position="112"/>
    </location>
</feature>
<accession>A0ABZ0A1M6</accession>
<gene>
    <name evidence="3" type="ORF">RMN56_08535</name>
</gene>
<proteinExistence type="predicted"/>
<dbReference type="RefSeq" id="WP_313723286.1">
    <property type="nucleotide sequence ID" value="NZ_CP134876.1"/>
</dbReference>
<keyword evidence="4" id="KW-1185">Reference proteome</keyword>
<organism evidence="3 4">
    <name type="scientific">Micromonospora halotolerans</name>
    <dbReference type="NCBI Taxonomy" id="709879"/>
    <lineage>
        <taxon>Bacteria</taxon>
        <taxon>Bacillati</taxon>
        <taxon>Actinomycetota</taxon>
        <taxon>Actinomycetes</taxon>
        <taxon>Micromonosporales</taxon>
        <taxon>Micromonosporaceae</taxon>
        <taxon>Micromonospora</taxon>
    </lineage>
</organism>
<feature type="transmembrane region" description="Helical" evidence="2">
    <location>
        <begin position="132"/>
        <end position="158"/>
    </location>
</feature>
<evidence type="ECO:0008006" key="5">
    <source>
        <dbReference type="Google" id="ProtNLM"/>
    </source>
</evidence>
<feature type="region of interest" description="Disordered" evidence="1">
    <location>
        <begin position="262"/>
        <end position="285"/>
    </location>
</feature>
<evidence type="ECO:0000256" key="1">
    <source>
        <dbReference type="SAM" id="MobiDB-lite"/>
    </source>
</evidence>
<keyword evidence="2" id="KW-0812">Transmembrane</keyword>
<feature type="transmembrane region" description="Helical" evidence="2">
    <location>
        <begin position="12"/>
        <end position="34"/>
    </location>
</feature>
<feature type="transmembrane region" description="Helical" evidence="2">
    <location>
        <begin position="62"/>
        <end position="84"/>
    </location>
</feature>
<evidence type="ECO:0000256" key="2">
    <source>
        <dbReference type="SAM" id="Phobius"/>
    </source>
</evidence>
<name>A0ABZ0A1M6_9ACTN</name>
<dbReference type="Proteomes" id="UP001303001">
    <property type="component" value="Chromosome"/>
</dbReference>